<name>A0ABD1I4G5_SALDI</name>
<feature type="region of interest" description="Disordered" evidence="1">
    <location>
        <begin position="76"/>
        <end position="249"/>
    </location>
</feature>
<organism evidence="2 3">
    <name type="scientific">Salvia divinorum</name>
    <name type="common">Maria pastora</name>
    <name type="synonym">Diviner's sage</name>
    <dbReference type="NCBI Taxonomy" id="28513"/>
    <lineage>
        <taxon>Eukaryota</taxon>
        <taxon>Viridiplantae</taxon>
        <taxon>Streptophyta</taxon>
        <taxon>Embryophyta</taxon>
        <taxon>Tracheophyta</taxon>
        <taxon>Spermatophyta</taxon>
        <taxon>Magnoliopsida</taxon>
        <taxon>eudicotyledons</taxon>
        <taxon>Gunneridae</taxon>
        <taxon>Pentapetalae</taxon>
        <taxon>asterids</taxon>
        <taxon>lamiids</taxon>
        <taxon>Lamiales</taxon>
        <taxon>Lamiaceae</taxon>
        <taxon>Nepetoideae</taxon>
        <taxon>Mentheae</taxon>
        <taxon>Salviinae</taxon>
        <taxon>Salvia</taxon>
        <taxon>Salvia subgen. Calosphace</taxon>
    </lineage>
</organism>
<feature type="compositionally biased region" description="Low complexity" evidence="1">
    <location>
        <begin position="514"/>
        <end position="525"/>
    </location>
</feature>
<feature type="compositionally biased region" description="Polar residues" evidence="1">
    <location>
        <begin position="121"/>
        <end position="133"/>
    </location>
</feature>
<evidence type="ECO:0000313" key="3">
    <source>
        <dbReference type="Proteomes" id="UP001567538"/>
    </source>
</evidence>
<feature type="compositionally biased region" description="Polar residues" evidence="1">
    <location>
        <begin position="237"/>
        <end position="247"/>
    </location>
</feature>
<dbReference type="PANTHER" id="PTHR34466">
    <property type="entry name" value="OS11G0129800 PROTEIN"/>
    <property type="match status" value="1"/>
</dbReference>
<sequence>MATSAFKSTTKRPSIGASTSEDSAHRSLRRSRSIAPEMDYIKNVPRGKFVNTTRGTTAPFPEISLDDLALEFFSSSSKNESDGGAVDRSASRLGEIGPWANDTASSRRRGRSVSRGRGDAVSTSSAASGTKNAVSSDGSSRRRRSVSVTRNRGNAVPKTDKDAVAADAGTRRRRSLSVARGSGNAVPTGDKDSVAADAGTRRRRSLSVARYQISDSESDIDRSRNSSNRATMIAPNGGNTSKTTASSYRRLGRSRSQIDLSLIHDGYSSQSSALTDDELKDTHFGSNGFQKIIRAVHAPKKVMERNQTAVVSNESNDCSLSENSNTLQNSFSIREKFAQKMVQLEKRKKNLLTEMLLEEQCGGEVSETYELPNSRASAVTEKLPRARKRSSDKSRMSERLIEDAERHFEDFISNIEDTDISSFDGERSDGSSTLGGMVKGREFRIGEAETCRTPAPAGSTSRPGEMDGVILPWLQWETSHDGSLGGKTKVQTPMTPQAVQRDSEKDPSQLHDASSYSMSSHGSWSPGLVHSSPMDKREEVYPTKTGNDCVSKFDMDEYLNLQNNEEILFEMYRKRNRIGLGGLLLCIGVP</sequence>
<dbReference type="PANTHER" id="PTHR34466:SF1">
    <property type="entry name" value="OS06G0609800 PROTEIN"/>
    <property type="match status" value="1"/>
</dbReference>
<dbReference type="AlphaFoldDB" id="A0ABD1I4G5"/>
<comment type="caution">
    <text evidence="2">The sequence shown here is derived from an EMBL/GenBank/DDBJ whole genome shotgun (WGS) entry which is preliminary data.</text>
</comment>
<protein>
    <submittedName>
        <fullName evidence="2">Uncharacterized protein</fullName>
    </submittedName>
</protein>
<gene>
    <name evidence="2" type="ORF">AAHA92_06068</name>
</gene>
<reference evidence="2 3" key="1">
    <citation type="submission" date="2024-06" db="EMBL/GenBank/DDBJ databases">
        <title>A chromosome level genome sequence of Diviner's sage (Salvia divinorum).</title>
        <authorList>
            <person name="Ford S.A."/>
            <person name="Ro D.-K."/>
            <person name="Ness R.W."/>
            <person name="Phillips M.A."/>
        </authorList>
    </citation>
    <scope>NUCLEOTIDE SEQUENCE [LARGE SCALE GENOMIC DNA]</scope>
    <source>
        <strain evidence="2">SAF-2024a</strain>
        <tissue evidence="2">Leaf</tissue>
    </source>
</reference>
<evidence type="ECO:0000256" key="1">
    <source>
        <dbReference type="SAM" id="MobiDB-lite"/>
    </source>
</evidence>
<feature type="compositionally biased region" description="Polar residues" evidence="1">
    <location>
        <begin position="489"/>
        <end position="500"/>
    </location>
</feature>
<proteinExistence type="predicted"/>
<feature type="compositionally biased region" description="Polar residues" evidence="1">
    <location>
        <begin position="1"/>
        <end position="21"/>
    </location>
</feature>
<keyword evidence="3" id="KW-1185">Reference proteome</keyword>
<feature type="region of interest" description="Disordered" evidence="1">
    <location>
        <begin position="1"/>
        <end position="39"/>
    </location>
</feature>
<accession>A0ABD1I4G5</accession>
<feature type="region of interest" description="Disordered" evidence="1">
    <location>
        <begin position="376"/>
        <end position="398"/>
    </location>
</feature>
<feature type="region of interest" description="Disordered" evidence="1">
    <location>
        <begin position="481"/>
        <end position="546"/>
    </location>
</feature>
<feature type="compositionally biased region" description="Basic and acidic residues" evidence="1">
    <location>
        <begin position="389"/>
        <end position="398"/>
    </location>
</feature>
<dbReference type="Proteomes" id="UP001567538">
    <property type="component" value="Unassembled WGS sequence"/>
</dbReference>
<evidence type="ECO:0000313" key="2">
    <source>
        <dbReference type="EMBL" id="KAL1563623.1"/>
    </source>
</evidence>
<dbReference type="EMBL" id="JBEAFC010000003">
    <property type="protein sequence ID" value="KAL1563623.1"/>
    <property type="molecule type" value="Genomic_DNA"/>
</dbReference>